<gene>
    <name evidence="2" type="ORF">NFC81_09925</name>
</gene>
<dbReference type="EMBL" id="CP101717">
    <property type="protein sequence ID" value="WLD57042.1"/>
    <property type="molecule type" value="Genomic_DNA"/>
</dbReference>
<dbReference type="RefSeq" id="WP_304994329.1">
    <property type="nucleotide sequence ID" value="NZ_CP101717.1"/>
</dbReference>
<dbReference type="InterPro" id="IPR041633">
    <property type="entry name" value="Polbeta"/>
</dbReference>
<name>A0AB38YD01_9GAMM</name>
<reference evidence="2" key="1">
    <citation type="submission" date="2022-07" db="EMBL/GenBank/DDBJ databases">
        <title>Complete genome sequence of Salinispirillum sp. LH10-3-1 capable of multiple carbohydrate inversion isolated from a soda lake.</title>
        <authorList>
            <person name="Liu J."/>
            <person name="Zhai Y."/>
            <person name="Zhang H."/>
            <person name="Yang H."/>
            <person name="Qu J."/>
            <person name="Li J."/>
        </authorList>
    </citation>
    <scope>NUCLEOTIDE SEQUENCE</scope>
    <source>
        <strain evidence="2">LH 10-3-1</strain>
    </source>
</reference>
<dbReference type="CDD" id="cd05403">
    <property type="entry name" value="NT_KNTase_like"/>
    <property type="match status" value="1"/>
</dbReference>
<dbReference type="Pfam" id="PF18765">
    <property type="entry name" value="Polbeta"/>
    <property type="match status" value="1"/>
</dbReference>
<proteinExistence type="predicted"/>
<accession>A0AB38YD01</accession>
<dbReference type="SUPFAM" id="SSF81301">
    <property type="entry name" value="Nucleotidyltransferase"/>
    <property type="match status" value="1"/>
</dbReference>
<dbReference type="AlphaFoldDB" id="A0AB38YD01"/>
<evidence type="ECO:0000313" key="2">
    <source>
        <dbReference type="EMBL" id="WLD57042.1"/>
    </source>
</evidence>
<organism evidence="2">
    <name type="scientific">Salinispirillum sp. LH 10-3-1</name>
    <dbReference type="NCBI Taxonomy" id="2952525"/>
    <lineage>
        <taxon>Bacteria</taxon>
        <taxon>Pseudomonadati</taxon>
        <taxon>Pseudomonadota</taxon>
        <taxon>Gammaproteobacteria</taxon>
        <taxon>Oceanospirillales</taxon>
        <taxon>Saccharospirillaceae</taxon>
        <taxon>Salinispirillum</taxon>
    </lineage>
</organism>
<sequence length="141" mass="15935">MLKDSKAMQNPHLERLKSILTLPDTLDFLVLVGSRALDTAQQTSDWDIAFQFSPEAGTIHSNPMCYLAMVEALREDLAIALAVDDSSIDLIDAANSNLAMKAVIAEEGLVITGDEKLPWYHFLTRTWRELEDWYWEQEHAA</sequence>
<protein>
    <submittedName>
        <fullName evidence="2">Nucleotidyltransferase domain-containing protein</fullName>
    </submittedName>
</protein>
<dbReference type="Gene3D" id="3.30.460.10">
    <property type="entry name" value="Beta Polymerase, domain 2"/>
    <property type="match status" value="1"/>
</dbReference>
<dbReference type="InterPro" id="IPR043519">
    <property type="entry name" value="NT_sf"/>
</dbReference>
<evidence type="ECO:0000259" key="1">
    <source>
        <dbReference type="Pfam" id="PF18765"/>
    </source>
</evidence>
<feature type="domain" description="Polymerase beta nucleotidyltransferase" evidence="1">
    <location>
        <begin position="14"/>
        <end position="112"/>
    </location>
</feature>